<sequence length="164" mass="18942">MNKPQFNSRFLDTDFAEYDKLLSQIETLDKGKLDSLTPEQRQLYGKVGNSVLEWDSRVQGYISQKPEFTPIFLDKEVFTSKLELHKKVRPIVNRLKAILENWEDTESLISFDVDNDARSYYQNVKMLAAKNVPSAQTIYEDLSSRFANAGRKEANKAAKNENKE</sequence>
<dbReference type="OrthoDB" id="5952844at2"/>
<reference evidence="1 2" key="1">
    <citation type="submission" date="2019-03" db="EMBL/GenBank/DDBJ databases">
        <title>Genomic Encyclopedia of Archaeal and Bacterial Type Strains, Phase II (KMG-II): from individual species to whole genera.</title>
        <authorList>
            <person name="Goeker M."/>
        </authorList>
    </citation>
    <scope>NUCLEOTIDE SEQUENCE [LARGE SCALE GENOMIC DNA]</scope>
    <source>
        <strain evidence="1 2">RL-C</strain>
    </source>
</reference>
<dbReference type="Proteomes" id="UP000294830">
    <property type="component" value="Unassembled WGS sequence"/>
</dbReference>
<gene>
    <name evidence="1" type="ORF">CLV25_11170</name>
</gene>
<keyword evidence="2" id="KW-1185">Reference proteome</keyword>
<accession>A0A4R2EB14</accession>
<dbReference type="EMBL" id="SLWB01000011">
    <property type="protein sequence ID" value="TCN65391.1"/>
    <property type="molecule type" value="Genomic_DNA"/>
</dbReference>
<protein>
    <submittedName>
        <fullName evidence="1">Uncharacterized protein</fullName>
    </submittedName>
</protein>
<dbReference type="RefSeq" id="WP_131839772.1">
    <property type="nucleotide sequence ID" value="NZ_SLWB01000011.1"/>
</dbReference>
<name>A0A4R2EB14_9BACT</name>
<comment type="caution">
    <text evidence="1">The sequence shown here is derived from an EMBL/GenBank/DDBJ whole genome shotgun (WGS) entry which is preliminary data.</text>
</comment>
<evidence type="ECO:0000313" key="2">
    <source>
        <dbReference type="Proteomes" id="UP000294830"/>
    </source>
</evidence>
<evidence type="ECO:0000313" key="1">
    <source>
        <dbReference type="EMBL" id="TCN65391.1"/>
    </source>
</evidence>
<dbReference type="AlphaFoldDB" id="A0A4R2EB14"/>
<proteinExistence type="predicted"/>
<organism evidence="1 2">
    <name type="scientific">Acetobacteroides hydrogenigenes</name>
    <dbReference type="NCBI Taxonomy" id="979970"/>
    <lineage>
        <taxon>Bacteria</taxon>
        <taxon>Pseudomonadati</taxon>
        <taxon>Bacteroidota</taxon>
        <taxon>Bacteroidia</taxon>
        <taxon>Bacteroidales</taxon>
        <taxon>Rikenellaceae</taxon>
        <taxon>Acetobacteroides</taxon>
    </lineage>
</organism>